<feature type="transmembrane region" description="Helical" evidence="1">
    <location>
        <begin position="87"/>
        <end position="106"/>
    </location>
</feature>
<keyword evidence="1" id="KW-0472">Membrane</keyword>
<dbReference type="InParanoid" id="A0LQ45"/>
<dbReference type="Proteomes" id="UP000001784">
    <property type="component" value="Chromosome"/>
</dbReference>
<dbReference type="EMBL" id="CP000478">
    <property type="protein sequence ID" value="ABK19547.1"/>
    <property type="molecule type" value="Genomic_DNA"/>
</dbReference>
<proteinExistence type="predicted"/>
<keyword evidence="3" id="KW-1185">Reference proteome</keyword>
<evidence type="ECO:0000256" key="1">
    <source>
        <dbReference type="SAM" id="Phobius"/>
    </source>
</evidence>
<dbReference type="AlphaFoldDB" id="A0LQ45"/>
<dbReference type="KEGG" id="sfu:Sfum_3878"/>
<organism evidence="2 3">
    <name type="scientific">Syntrophobacter fumaroxidans (strain DSM 10017 / MPOB)</name>
    <dbReference type="NCBI Taxonomy" id="335543"/>
    <lineage>
        <taxon>Bacteria</taxon>
        <taxon>Pseudomonadati</taxon>
        <taxon>Thermodesulfobacteriota</taxon>
        <taxon>Syntrophobacteria</taxon>
        <taxon>Syntrophobacterales</taxon>
        <taxon>Syntrophobacteraceae</taxon>
        <taxon>Syntrophobacter</taxon>
    </lineage>
</organism>
<name>A0LQ45_SYNFM</name>
<gene>
    <name evidence="2" type="ordered locus">Sfum_3878</name>
</gene>
<protein>
    <submittedName>
        <fullName evidence="2">Putative transmembrane anti-sigma factor</fullName>
    </submittedName>
</protein>
<dbReference type="STRING" id="335543.Sfum_3878"/>
<keyword evidence="1 2" id="KW-0812">Transmembrane</keyword>
<evidence type="ECO:0000313" key="3">
    <source>
        <dbReference type="Proteomes" id="UP000001784"/>
    </source>
</evidence>
<reference evidence="2 3" key="1">
    <citation type="submission" date="2006-10" db="EMBL/GenBank/DDBJ databases">
        <title>Complete sequence of Syntrophobacter fumaroxidans MPOB.</title>
        <authorList>
            <consortium name="US DOE Joint Genome Institute"/>
            <person name="Copeland A."/>
            <person name="Lucas S."/>
            <person name="Lapidus A."/>
            <person name="Barry K."/>
            <person name="Detter J.C."/>
            <person name="Glavina del Rio T."/>
            <person name="Hammon N."/>
            <person name="Israni S."/>
            <person name="Pitluck S."/>
            <person name="Goltsman E.G."/>
            <person name="Martinez M."/>
            <person name="Schmutz J."/>
            <person name="Larimer F."/>
            <person name="Land M."/>
            <person name="Hauser L."/>
            <person name="Kyrpides N."/>
            <person name="Kim E."/>
            <person name="Boone D.R."/>
            <person name="Brockman F."/>
            <person name="Culley D."/>
            <person name="Ferry J."/>
            <person name="Gunsalus R."/>
            <person name="McInerney M.J."/>
            <person name="Morrison M."/>
            <person name="Plugge C."/>
            <person name="Rohlin L."/>
            <person name="Scholten J."/>
            <person name="Sieber J."/>
            <person name="Stams A.J.M."/>
            <person name="Worm P."/>
            <person name="Henstra A.M."/>
            <person name="Richardson P."/>
        </authorList>
    </citation>
    <scope>NUCLEOTIDE SEQUENCE [LARGE SCALE GENOMIC DNA]</scope>
    <source>
        <strain evidence="3">DSM 10017 / MPOB</strain>
    </source>
</reference>
<dbReference type="RefSeq" id="WP_011700663.1">
    <property type="nucleotide sequence ID" value="NC_008554.1"/>
</dbReference>
<sequence>MSVMKENHVDEEQILKAIVDEGDLSEEARRHLAGCGDCRARLAHIRGQLSDFGRKAERYAPVMYRKVKVPRRAKRFLPSWLDFRRPVTVGFALASVLLVIIGFNLFGTSPETRTAMVYREMANDEKLISEITSLEDDALPQFYRDVSEGLEGDDGETSLLRTGPGFGNGISLTITVEKDEVC</sequence>
<keyword evidence="1" id="KW-1133">Transmembrane helix</keyword>
<dbReference type="HOGENOM" id="CLU_1481284_0_0_7"/>
<evidence type="ECO:0000313" key="2">
    <source>
        <dbReference type="EMBL" id="ABK19547.1"/>
    </source>
</evidence>
<accession>A0LQ45</accession>